<dbReference type="Proteomes" id="UP000018208">
    <property type="component" value="Unassembled WGS sequence"/>
</dbReference>
<sequence>MPFALLPQIPKTYSPQEGITLELSKNALFATFKLISPSHAAASKRIQDFKDNHNQAVIGFSSQLYQFLTNSEIEVYDFPIIETVANTQADLLIYIHQTEQLYDSPLAIQQIFNGVFEITDFQVCSQFLKPHLDLRGNQFGIQKQDMTEVFDPDFNSFMGYFRYQQNVNVDFNQIEIDQHQQVFENSLLVHDYPCFTTRVQGVSQVIFNDKLFEIERFVRKQHGKVDLYEDPFLKSFQLVASGFYIAPNNQVFDEIFERFSGVGHSVEVADVKVKKFKFEWDEEADAEEDGEGEEEKVEEEKQEEEEEQHEQQADEKDNLEEQNDDDIDEQ</sequence>
<protein>
    <submittedName>
        <fullName evidence="2">Uncharacterized protein</fullName>
    </submittedName>
</protein>
<feature type="compositionally biased region" description="Acidic residues" evidence="1">
    <location>
        <begin position="282"/>
        <end position="308"/>
    </location>
</feature>
<dbReference type="EMBL" id="KI546085">
    <property type="protein sequence ID" value="EST45925.1"/>
    <property type="molecule type" value="Genomic_DNA"/>
</dbReference>
<proteinExistence type="predicted"/>
<dbReference type="InterPro" id="IPR011008">
    <property type="entry name" value="Dimeric_a/b-barrel"/>
</dbReference>
<dbReference type="SUPFAM" id="SSF54909">
    <property type="entry name" value="Dimeric alpha+beta barrel"/>
    <property type="match status" value="1"/>
</dbReference>
<dbReference type="EMBL" id="AUWU02000004">
    <property type="protein sequence ID" value="KAH0574574.1"/>
    <property type="molecule type" value="Genomic_DNA"/>
</dbReference>
<dbReference type="AlphaFoldDB" id="V6LMR7"/>
<reference evidence="2 3" key="1">
    <citation type="journal article" date="2014" name="PLoS Genet.">
        <title>The Genome of Spironucleus salmonicida Highlights a Fish Pathogen Adapted to Fluctuating Environments.</title>
        <authorList>
            <person name="Xu F."/>
            <person name="Jerlstrom-Hultqvist J."/>
            <person name="Einarsson E."/>
            <person name="Astvaldsson A."/>
            <person name="Svard S.G."/>
            <person name="Andersson J.O."/>
        </authorList>
    </citation>
    <scope>NUCLEOTIDE SEQUENCE</scope>
    <source>
        <strain evidence="3">ATCC 50377</strain>
    </source>
</reference>
<evidence type="ECO:0000313" key="3">
    <source>
        <dbReference type="EMBL" id="KAH0574574.1"/>
    </source>
</evidence>
<evidence type="ECO:0000256" key="1">
    <source>
        <dbReference type="SAM" id="MobiDB-lite"/>
    </source>
</evidence>
<gene>
    <name evidence="2" type="ORF">SS50377_13903</name>
    <name evidence="3" type="ORF">SS50377_24532</name>
</gene>
<reference evidence="3" key="2">
    <citation type="submission" date="2020-12" db="EMBL/GenBank/DDBJ databases">
        <title>New Spironucleus salmonicida genome in near-complete chromosomes.</title>
        <authorList>
            <person name="Xu F."/>
            <person name="Kurt Z."/>
            <person name="Jimenez-Gonzalez A."/>
            <person name="Astvaldsson A."/>
            <person name="Andersson J.O."/>
            <person name="Svard S.G."/>
        </authorList>
    </citation>
    <scope>NUCLEOTIDE SEQUENCE</scope>
    <source>
        <strain evidence="3">ATCC 50377</strain>
    </source>
</reference>
<dbReference type="VEuPathDB" id="GiardiaDB:SS50377_24532"/>
<feature type="compositionally biased region" description="Acidic residues" evidence="1">
    <location>
        <begin position="317"/>
        <end position="330"/>
    </location>
</feature>
<name>V6LMR7_9EUKA</name>
<keyword evidence="4" id="KW-1185">Reference proteome</keyword>
<evidence type="ECO:0000313" key="4">
    <source>
        <dbReference type="Proteomes" id="UP000018208"/>
    </source>
</evidence>
<evidence type="ECO:0000313" key="2">
    <source>
        <dbReference type="EMBL" id="EST45925.1"/>
    </source>
</evidence>
<organism evidence="2">
    <name type="scientific">Spironucleus salmonicida</name>
    <dbReference type="NCBI Taxonomy" id="348837"/>
    <lineage>
        <taxon>Eukaryota</taxon>
        <taxon>Metamonada</taxon>
        <taxon>Diplomonadida</taxon>
        <taxon>Hexamitidae</taxon>
        <taxon>Hexamitinae</taxon>
        <taxon>Spironucleus</taxon>
    </lineage>
</organism>
<accession>V6LMR7</accession>
<feature type="region of interest" description="Disordered" evidence="1">
    <location>
        <begin position="282"/>
        <end position="330"/>
    </location>
</feature>